<dbReference type="SUPFAM" id="SSF54184">
    <property type="entry name" value="Penicillin-binding protein 2x (pbp-2x), c-terminal domain"/>
    <property type="match status" value="1"/>
</dbReference>
<reference evidence="5" key="1">
    <citation type="submission" date="2020-10" db="EMBL/GenBank/DDBJ databases">
        <authorList>
            <person name="Gilroy R."/>
        </authorList>
    </citation>
    <scope>NUCLEOTIDE SEQUENCE</scope>
    <source>
        <strain evidence="5">ChiGjej1B1-19959</strain>
    </source>
</reference>
<dbReference type="GO" id="GO:0005886">
    <property type="term" value="C:plasma membrane"/>
    <property type="evidence" value="ECO:0007669"/>
    <property type="project" value="TreeGrafter"/>
</dbReference>
<dbReference type="Pfam" id="PF03793">
    <property type="entry name" value="PASTA"/>
    <property type="match status" value="2"/>
</dbReference>
<comment type="subcellular location">
    <subcellularLocation>
        <location evidence="1">Membrane</location>
    </subcellularLocation>
</comment>
<dbReference type="SUPFAM" id="SSF56601">
    <property type="entry name" value="beta-lactamase/transpeptidase-like"/>
    <property type="match status" value="1"/>
</dbReference>
<accession>A0A9D1IEI3</accession>
<dbReference type="PROSITE" id="PS51178">
    <property type="entry name" value="PASTA"/>
    <property type="match status" value="1"/>
</dbReference>
<dbReference type="Pfam" id="PF00905">
    <property type="entry name" value="Transpeptidase"/>
    <property type="match status" value="1"/>
</dbReference>
<dbReference type="PANTHER" id="PTHR30627">
    <property type="entry name" value="PEPTIDOGLYCAN D,D-TRANSPEPTIDASE"/>
    <property type="match status" value="1"/>
</dbReference>
<dbReference type="SUPFAM" id="SSF56519">
    <property type="entry name" value="Penicillin binding protein dimerisation domain"/>
    <property type="match status" value="1"/>
</dbReference>
<gene>
    <name evidence="5" type="ORF">IAC53_05295</name>
</gene>
<name>A0A9D1IEI3_9FIRM</name>
<evidence type="ECO:0000256" key="2">
    <source>
        <dbReference type="ARBA" id="ARBA00007171"/>
    </source>
</evidence>
<dbReference type="Gene3D" id="3.40.710.10">
    <property type="entry name" value="DD-peptidase/beta-lactamase superfamily"/>
    <property type="match status" value="1"/>
</dbReference>
<dbReference type="AlphaFoldDB" id="A0A9D1IEI3"/>
<dbReference type="InterPro" id="IPR005543">
    <property type="entry name" value="PASTA_dom"/>
</dbReference>
<dbReference type="SMART" id="SM00740">
    <property type="entry name" value="PASTA"/>
    <property type="match status" value="2"/>
</dbReference>
<comment type="caution">
    <text evidence="5">The sequence shown here is derived from an EMBL/GenBank/DDBJ whole genome shotgun (WGS) entry which is preliminary data.</text>
</comment>
<dbReference type="Pfam" id="PF03717">
    <property type="entry name" value="PBP_dimer"/>
    <property type="match status" value="1"/>
</dbReference>
<dbReference type="GO" id="GO:0071555">
    <property type="term" value="P:cell wall organization"/>
    <property type="evidence" value="ECO:0007669"/>
    <property type="project" value="TreeGrafter"/>
</dbReference>
<keyword evidence="3" id="KW-0472">Membrane</keyword>
<dbReference type="Gene3D" id="3.90.1310.10">
    <property type="entry name" value="Penicillin-binding protein 2a (Domain 2)"/>
    <property type="match status" value="1"/>
</dbReference>
<evidence type="ECO:0000259" key="4">
    <source>
        <dbReference type="PROSITE" id="PS51178"/>
    </source>
</evidence>
<dbReference type="CDD" id="cd06576">
    <property type="entry name" value="PASTA_Pbp2x-like_1"/>
    <property type="match status" value="1"/>
</dbReference>
<dbReference type="GO" id="GO:0008658">
    <property type="term" value="F:penicillin binding"/>
    <property type="evidence" value="ECO:0007669"/>
    <property type="project" value="InterPro"/>
</dbReference>
<dbReference type="EMBL" id="DVMW01000032">
    <property type="protein sequence ID" value="HIU36005.1"/>
    <property type="molecule type" value="Genomic_DNA"/>
</dbReference>
<comment type="similarity">
    <text evidence="2">Belongs to the transpeptidase family.</text>
</comment>
<dbReference type="InterPro" id="IPR036138">
    <property type="entry name" value="PBP_dimer_sf"/>
</dbReference>
<dbReference type="InterPro" id="IPR050515">
    <property type="entry name" value="Beta-lactam/transpept"/>
</dbReference>
<reference evidence="5" key="2">
    <citation type="journal article" date="2021" name="PeerJ">
        <title>Extensive microbial diversity within the chicken gut microbiome revealed by metagenomics and culture.</title>
        <authorList>
            <person name="Gilroy R."/>
            <person name="Ravi A."/>
            <person name="Getino M."/>
            <person name="Pursley I."/>
            <person name="Horton D.L."/>
            <person name="Alikhan N.F."/>
            <person name="Baker D."/>
            <person name="Gharbi K."/>
            <person name="Hall N."/>
            <person name="Watson M."/>
            <person name="Adriaenssens E.M."/>
            <person name="Foster-Nyarko E."/>
            <person name="Jarju S."/>
            <person name="Secka A."/>
            <person name="Antonio M."/>
            <person name="Oren A."/>
            <person name="Chaudhuri R.R."/>
            <person name="La Ragione R."/>
            <person name="Hildebrand F."/>
            <person name="Pallen M.J."/>
        </authorList>
    </citation>
    <scope>NUCLEOTIDE SEQUENCE</scope>
    <source>
        <strain evidence="5">ChiGjej1B1-19959</strain>
    </source>
</reference>
<proteinExistence type="inferred from homology"/>
<evidence type="ECO:0000313" key="6">
    <source>
        <dbReference type="Proteomes" id="UP000824071"/>
    </source>
</evidence>
<dbReference type="InterPro" id="IPR012338">
    <property type="entry name" value="Beta-lactam/transpept-like"/>
</dbReference>
<protein>
    <submittedName>
        <fullName evidence="5">PASTA domain-containing protein</fullName>
    </submittedName>
</protein>
<dbReference type="InterPro" id="IPR001460">
    <property type="entry name" value="PCN-bd_Tpept"/>
</dbReference>
<dbReference type="InterPro" id="IPR005311">
    <property type="entry name" value="PBP_dimer"/>
</dbReference>
<dbReference type="Proteomes" id="UP000824071">
    <property type="component" value="Unassembled WGS sequence"/>
</dbReference>
<evidence type="ECO:0000313" key="5">
    <source>
        <dbReference type="EMBL" id="HIU36005.1"/>
    </source>
</evidence>
<dbReference type="PANTHER" id="PTHR30627:SF1">
    <property type="entry name" value="PEPTIDOGLYCAN D,D-TRANSPEPTIDASE FTSI"/>
    <property type="match status" value="1"/>
</dbReference>
<evidence type="ECO:0000256" key="3">
    <source>
        <dbReference type="ARBA" id="ARBA00023136"/>
    </source>
</evidence>
<sequence length="738" mass="79030">MQSRPSKQTAQRAMFAMAILALAFVYCVGALAYASLVKGDEYRLKAERNQLSDTQVAAERGTIYDSNMKVLAKSASAWLIYVNPSQVKDDAQLELVVRGLVDVLGADEEDVRKKLSKTETGYQKIAGEVETDVKEQLETYISEHKDSALSQVIGIDPDTKRYYPYSSFASTIIGFTNSDDEGIAGVEMEYNDDLTGVSGRIITAKNARQGLMDSSYETTYDAEAGESLVLTIDEVIQYYLEQSLSQAIADTGAKYAYGIVMDTDTGAVLAMTSKPDFDLNNPRTISDAKKVEEIAAMTDPAARAQETTNALYAQWRNRSISDTYEPGSVFKTIVVSAALEEGVVDLNTSYTCTGSIRVADRVQHCWKPGGHGTENLTQGLMNSCNPFFITIGQSLGKERFFKYFEAFGLTEKTGIDLPAEASPVAGKTYHALEDMGITELSSSSFGQTFQVSPIQMITAVNTIANGGKLMQPYVVDSKLDGDGNVVYKTEPTVKRQVISEKTASTVADMMEQVVSVGTGKNAYVAGFHVAGKTGTSEKIGIDGAYIASFAGFAPADDPQITLLVAIDEPVGEHGGGAVAAPIAGELLEKILTYLNIEPQYEDDEISNVSSVAPSLANMTVGEAKTAAAKFRLRVVGSGTKVVSQIPAAGQQMRSGGVIVVYTDETTPRERGTVPDLANMTISQANAAAVNAGFNIRVAGNSHSGEVLSYKQSLTAGSEAELGSVITVYFKSNVDVQDG</sequence>
<dbReference type="Gene3D" id="3.30.10.20">
    <property type="match status" value="1"/>
</dbReference>
<feature type="domain" description="PASTA" evidence="4">
    <location>
        <begin position="606"/>
        <end position="664"/>
    </location>
</feature>
<evidence type="ECO:0000256" key="1">
    <source>
        <dbReference type="ARBA" id="ARBA00004370"/>
    </source>
</evidence>
<dbReference type="CDD" id="cd06577">
    <property type="entry name" value="PASTA_pknB"/>
    <property type="match status" value="1"/>
</dbReference>
<organism evidence="5 6">
    <name type="scientific">Candidatus Fimenecus excrementigallinarum</name>
    <dbReference type="NCBI Taxonomy" id="2840816"/>
    <lineage>
        <taxon>Bacteria</taxon>
        <taxon>Bacillati</taxon>
        <taxon>Bacillota</taxon>
        <taxon>Clostridia</taxon>
        <taxon>Candidatus Fimenecus</taxon>
    </lineage>
</organism>